<dbReference type="Pfam" id="PF08406">
    <property type="entry name" value="CbbQ_C"/>
    <property type="match status" value="1"/>
</dbReference>
<proteinExistence type="inferred from homology"/>
<dbReference type="Pfam" id="PF07728">
    <property type="entry name" value="AAA_5"/>
    <property type="match status" value="1"/>
</dbReference>
<sequence length="334" mass="35803">MSNPIAQTASFQTSSIFGMPEIGNSAKTIGFVDMNNPFIPSVMGGFVHRREFLREVLAFLNSPDGDALYVTGPTGSGKTSGILQILGTLNWPTQQVTGNGKMELCDLVGHHALISESPGATPTMKFMYGPLAIAMREGHALLINEVDLIDPAELAGLNDVLEGRPLVIGMNGGEIIKAHEMFRVIVTGNSRGAGDVSGQYQGVQMQNLAAMDRYRFSVVSYPEKAVEETIVAKTSPKLPKAIVEGMVRLAGEVRKSFTGSDGQGGQLAITLSTRTLVRWAKLSTKFRGAPNPLGYALDLALLNRATPEDATAIVRLAKDIFGDQWKDDTPATQP</sequence>
<dbReference type="InterPro" id="IPR027417">
    <property type="entry name" value="P-loop_NTPase"/>
</dbReference>
<dbReference type="Proteomes" id="UP000029549">
    <property type="component" value="Unassembled WGS sequence"/>
</dbReference>
<feature type="domain" description="CbbQ/NirQ/NorQ C-terminal" evidence="5">
    <location>
        <begin position="227"/>
        <end position="318"/>
    </location>
</feature>
<dbReference type="SUPFAM" id="SSF52540">
    <property type="entry name" value="P-loop containing nucleoside triphosphate hydrolases"/>
    <property type="match status" value="1"/>
</dbReference>
<gene>
    <name evidence="6" type="ORF">P608_10150</name>
</gene>
<keyword evidence="3" id="KW-0067">ATP-binding</keyword>
<feature type="domain" description="ATPase dynein-related AAA" evidence="4">
    <location>
        <begin position="70"/>
        <end position="194"/>
    </location>
</feature>
<dbReference type="InterPro" id="IPR050764">
    <property type="entry name" value="CbbQ/NirQ/NorQ/GpvN"/>
</dbReference>
<evidence type="ECO:0000313" key="7">
    <source>
        <dbReference type="Proteomes" id="UP000029549"/>
    </source>
</evidence>
<dbReference type="CDD" id="cd00009">
    <property type="entry name" value="AAA"/>
    <property type="match status" value="1"/>
</dbReference>
<protein>
    <submittedName>
        <fullName evidence="6">ATPase</fullName>
    </submittedName>
</protein>
<evidence type="ECO:0000313" key="6">
    <source>
        <dbReference type="EMBL" id="KGH12702.1"/>
    </source>
</evidence>
<dbReference type="PANTHER" id="PTHR42759:SF1">
    <property type="entry name" value="MAGNESIUM-CHELATASE SUBUNIT CHLD"/>
    <property type="match status" value="1"/>
</dbReference>
<dbReference type="AlphaFoldDB" id="A0A0E3BV69"/>
<organism evidence="6 7">
    <name type="scientific">Comamonas thiooxydans</name>
    <dbReference type="NCBI Taxonomy" id="363952"/>
    <lineage>
        <taxon>Bacteria</taxon>
        <taxon>Pseudomonadati</taxon>
        <taxon>Pseudomonadota</taxon>
        <taxon>Betaproteobacteria</taxon>
        <taxon>Burkholderiales</taxon>
        <taxon>Comamonadaceae</taxon>
        <taxon>Comamonas</taxon>
    </lineage>
</organism>
<dbReference type="GO" id="GO:0016887">
    <property type="term" value="F:ATP hydrolysis activity"/>
    <property type="evidence" value="ECO:0007669"/>
    <property type="project" value="InterPro"/>
</dbReference>
<name>A0A0E3BV69_9BURK</name>
<evidence type="ECO:0000256" key="3">
    <source>
        <dbReference type="ARBA" id="ARBA00022840"/>
    </source>
</evidence>
<keyword evidence="7" id="KW-1185">Reference proteome</keyword>
<dbReference type="RefSeq" id="WP_122974979.1">
    <property type="nucleotide sequence ID" value="NZ_AWTO01000156.1"/>
</dbReference>
<keyword evidence="2" id="KW-0547">Nucleotide-binding</keyword>
<dbReference type="GO" id="GO:0005524">
    <property type="term" value="F:ATP binding"/>
    <property type="evidence" value="ECO:0007669"/>
    <property type="project" value="UniProtKB-KW"/>
</dbReference>
<evidence type="ECO:0000259" key="5">
    <source>
        <dbReference type="Pfam" id="PF08406"/>
    </source>
</evidence>
<dbReference type="Gene3D" id="3.40.50.300">
    <property type="entry name" value="P-loop containing nucleotide triphosphate hydrolases"/>
    <property type="match status" value="1"/>
</dbReference>
<evidence type="ECO:0000259" key="4">
    <source>
        <dbReference type="Pfam" id="PF07728"/>
    </source>
</evidence>
<dbReference type="InterPro" id="IPR011704">
    <property type="entry name" value="ATPase_dyneun-rel_AAA"/>
</dbReference>
<accession>A0A0E3BV69</accession>
<dbReference type="PANTHER" id="PTHR42759">
    <property type="entry name" value="MOXR FAMILY PROTEIN"/>
    <property type="match status" value="1"/>
</dbReference>
<dbReference type="EMBL" id="AWTP01000104">
    <property type="protein sequence ID" value="KGH12702.1"/>
    <property type="molecule type" value="Genomic_DNA"/>
</dbReference>
<evidence type="ECO:0000256" key="1">
    <source>
        <dbReference type="ARBA" id="ARBA00009417"/>
    </source>
</evidence>
<comment type="similarity">
    <text evidence="1">Belongs to the CbbQ/NirQ/NorQ/GpvN family.</text>
</comment>
<evidence type="ECO:0000256" key="2">
    <source>
        <dbReference type="ARBA" id="ARBA00022741"/>
    </source>
</evidence>
<comment type="caution">
    <text evidence="6">The sequence shown here is derived from an EMBL/GenBank/DDBJ whole genome shotgun (WGS) entry which is preliminary data.</text>
</comment>
<dbReference type="InterPro" id="IPR013615">
    <property type="entry name" value="CbbQ_C"/>
</dbReference>
<reference evidence="6 7" key="1">
    <citation type="submission" date="2013-09" db="EMBL/GenBank/DDBJ databases">
        <title>High correlation between genotypes and phenotypes of environmental bacteria Comamonas testosteroni strains.</title>
        <authorList>
            <person name="Liu L."/>
            <person name="Zhu W."/>
            <person name="Xia X."/>
            <person name="Xu B."/>
            <person name="Luo M."/>
            <person name="Wang G."/>
        </authorList>
    </citation>
    <scope>NUCLEOTIDE SEQUENCE [LARGE SCALE GENOMIC DNA]</scope>
    <source>
        <strain evidence="6 7">DF2</strain>
    </source>
</reference>